<dbReference type="AlphaFoldDB" id="A0A8J7PI41"/>
<accession>A0A8J7PI41</accession>
<organism evidence="2 3">
    <name type="scientific">Candidatus Obscuribacter phosphatis</name>
    <dbReference type="NCBI Taxonomy" id="1906157"/>
    <lineage>
        <taxon>Bacteria</taxon>
        <taxon>Bacillati</taxon>
        <taxon>Candidatus Melainabacteria</taxon>
        <taxon>Candidatus Obscuribacterales</taxon>
        <taxon>Candidatus Obscuribacteraceae</taxon>
        <taxon>Candidatus Obscuribacter</taxon>
    </lineage>
</organism>
<dbReference type="SUPFAM" id="SSF52833">
    <property type="entry name" value="Thioredoxin-like"/>
    <property type="match status" value="1"/>
</dbReference>
<dbReference type="CDD" id="cd02969">
    <property type="entry name" value="PRX_like1"/>
    <property type="match status" value="1"/>
</dbReference>
<dbReference type="Gene3D" id="3.40.30.10">
    <property type="entry name" value="Glutaredoxin"/>
    <property type="match status" value="1"/>
</dbReference>
<dbReference type="PROSITE" id="PS51352">
    <property type="entry name" value="THIOREDOXIN_2"/>
    <property type="match status" value="1"/>
</dbReference>
<dbReference type="PANTHER" id="PTHR43640:SF1">
    <property type="entry name" value="THIOREDOXIN-DEPENDENT PEROXIREDOXIN"/>
    <property type="match status" value="1"/>
</dbReference>
<evidence type="ECO:0000259" key="1">
    <source>
        <dbReference type="PROSITE" id="PS51352"/>
    </source>
</evidence>
<name>A0A8J7PI41_9BACT</name>
<dbReference type="Proteomes" id="UP000664277">
    <property type="component" value="Unassembled WGS sequence"/>
</dbReference>
<dbReference type="GO" id="GO:0016491">
    <property type="term" value="F:oxidoreductase activity"/>
    <property type="evidence" value="ECO:0007669"/>
    <property type="project" value="InterPro"/>
</dbReference>
<protein>
    <submittedName>
        <fullName evidence="2">Thioredoxin family protein</fullName>
    </submittedName>
</protein>
<evidence type="ECO:0000313" key="3">
    <source>
        <dbReference type="Proteomes" id="UP000664277"/>
    </source>
</evidence>
<reference evidence="2" key="1">
    <citation type="submission" date="2021-02" db="EMBL/GenBank/DDBJ databases">
        <title>Genome-Resolved Metagenomics of a Microbial Community Performing Photosynthetic Biological Nutrient Removal.</title>
        <authorList>
            <person name="Mcdaniel E.A."/>
        </authorList>
    </citation>
    <scope>NUCLEOTIDE SEQUENCE</scope>
    <source>
        <strain evidence="2">UWPOB_OBS1</strain>
    </source>
</reference>
<dbReference type="Pfam" id="PF00578">
    <property type="entry name" value="AhpC-TSA"/>
    <property type="match status" value="1"/>
</dbReference>
<dbReference type="GO" id="GO:0016209">
    <property type="term" value="F:antioxidant activity"/>
    <property type="evidence" value="ECO:0007669"/>
    <property type="project" value="InterPro"/>
</dbReference>
<feature type="domain" description="Thioredoxin" evidence="1">
    <location>
        <begin position="10"/>
        <end position="166"/>
    </location>
</feature>
<gene>
    <name evidence="2" type="ORF">J0M35_15705</name>
</gene>
<dbReference type="InterPro" id="IPR036249">
    <property type="entry name" value="Thioredoxin-like_sf"/>
</dbReference>
<comment type="caution">
    <text evidence="2">The sequence shown here is derived from an EMBL/GenBank/DDBJ whole genome shotgun (WGS) entry which is preliminary data.</text>
</comment>
<sequence>MARTYSTMTMAIGSLAPDFTLMDVVTGAEVSMSGFIGQKAILVIFLCRHCPFVKHLQEELGRLAKEYMPRGLAVIGISSNDAVAYPMDSPESLKEFAQEQGYEFPICFDGDQAVARSYDAACTPDFFLFDSNHRLTYRGQFDDSRPSLDIPVTGKDLKEAIEATMSGHPCVEDQKPSLGCNIKWKF</sequence>
<evidence type="ECO:0000313" key="2">
    <source>
        <dbReference type="EMBL" id="MBN8661812.1"/>
    </source>
</evidence>
<dbReference type="PANTHER" id="PTHR43640">
    <property type="entry name" value="OS07G0260300 PROTEIN"/>
    <property type="match status" value="1"/>
</dbReference>
<dbReference type="InterPro" id="IPR013766">
    <property type="entry name" value="Thioredoxin_domain"/>
</dbReference>
<dbReference type="EMBL" id="JAFLCK010000025">
    <property type="protein sequence ID" value="MBN8661812.1"/>
    <property type="molecule type" value="Genomic_DNA"/>
</dbReference>
<dbReference type="InterPro" id="IPR000866">
    <property type="entry name" value="AhpC/TSA"/>
</dbReference>
<dbReference type="InterPro" id="IPR047262">
    <property type="entry name" value="PRX-like1"/>
</dbReference>
<proteinExistence type="predicted"/>